<evidence type="ECO:0000256" key="1">
    <source>
        <dbReference type="ARBA" id="ARBA00022741"/>
    </source>
</evidence>
<dbReference type="InterPro" id="IPR027417">
    <property type="entry name" value="P-loop_NTPase"/>
</dbReference>
<dbReference type="Pfam" id="PF16326">
    <property type="entry name" value="ABC_tran_CTD"/>
    <property type="match status" value="1"/>
</dbReference>
<feature type="domain" description="ABC transporter" evidence="3">
    <location>
        <begin position="9"/>
        <end position="250"/>
    </location>
</feature>
<proteinExistence type="predicted"/>
<dbReference type="PROSITE" id="PS00211">
    <property type="entry name" value="ABC_TRANSPORTER_1"/>
    <property type="match status" value="2"/>
</dbReference>
<dbReference type="InterPro" id="IPR051309">
    <property type="entry name" value="ABCF_ATPase"/>
</dbReference>
<dbReference type="Gene3D" id="3.40.50.300">
    <property type="entry name" value="P-loop containing nucleotide triphosphate hydrolases"/>
    <property type="match status" value="2"/>
</dbReference>
<dbReference type="Gene3D" id="1.10.287.380">
    <property type="entry name" value="Valyl-tRNA synthetase, C-terminal domain"/>
    <property type="match status" value="1"/>
</dbReference>
<keyword evidence="2 4" id="KW-0067">ATP-binding</keyword>
<keyword evidence="5" id="KW-1185">Reference proteome</keyword>
<dbReference type="Pfam" id="PF00005">
    <property type="entry name" value="ABC_tran"/>
    <property type="match status" value="2"/>
</dbReference>
<dbReference type="FunFam" id="3.40.50.300:FF:000011">
    <property type="entry name" value="Putative ABC transporter ATP-binding component"/>
    <property type="match status" value="1"/>
</dbReference>
<dbReference type="InterPro" id="IPR032524">
    <property type="entry name" value="ABC_tran_C"/>
</dbReference>
<dbReference type="InterPro" id="IPR032781">
    <property type="entry name" value="ABC_tran_Xtn"/>
</dbReference>
<dbReference type="GO" id="GO:0016887">
    <property type="term" value="F:ATP hydrolysis activity"/>
    <property type="evidence" value="ECO:0007669"/>
    <property type="project" value="InterPro"/>
</dbReference>
<name>A0A7W7YJD1_9BACT</name>
<evidence type="ECO:0000313" key="4">
    <source>
        <dbReference type="EMBL" id="MBB5037306.1"/>
    </source>
</evidence>
<dbReference type="SMART" id="SM00382">
    <property type="entry name" value="AAA"/>
    <property type="match status" value="2"/>
</dbReference>
<dbReference type="SUPFAM" id="SSF52540">
    <property type="entry name" value="P-loop containing nucleoside triphosphate hydrolases"/>
    <property type="match status" value="2"/>
</dbReference>
<keyword evidence="1" id="KW-0547">Nucleotide-binding</keyword>
<dbReference type="CDD" id="cd03221">
    <property type="entry name" value="ABCF_EF-3"/>
    <property type="match status" value="2"/>
</dbReference>
<dbReference type="PROSITE" id="PS50893">
    <property type="entry name" value="ABC_TRANSPORTER_2"/>
    <property type="match status" value="2"/>
</dbReference>
<evidence type="ECO:0000313" key="5">
    <source>
        <dbReference type="Proteomes" id="UP000534294"/>
    </source>
</evidence>
<dbReference type="RefSeq" id="WP_184207068.1">
    <property type="nucleotide sequence ID" value="NZ_JACHIF010000002.1"/>
</dbReference>
<dbReference type="GO" id="GO:0005524">
    <property type="term" value="F:ATP binding"/>
    <property type="evidence" value="ECO:0007669"/>
    <property type="project" value="UniProtKB-KW"/>
</dbReference>
<gene>
    <name evidence="4" type="ORF">HNQ64_001548</name>
</gene>
<dbReference type="AlphaFoldDB" id="A0A7W7YJD1"/>
<protein>
    <submittedName>
        <fullName evidence="4">ATP-binding cassette subfamily F protein uup</fullName>
    </submittedName>
</protein>
<reference evidence="4 5" key="1">
    <citation type="submission" date="2020-08" db="EMBL/GenBank/DDBJ databases">
        <title>Genomic Encyclopedia of Type Strains, Phase IV (KMG-IV): sequencing the most valuable type-strain genomes for metagenomic binning, comparative biology and taxonomic classification.</title>
        <authorList>
            <person name="Goeker M."/>
        </authorList>
    </citation>
    <scope>NUCLEOTIDE SEQUENCE [LARGE SCALE GENOMIC DNA]</scope>
    <source>
        <strain evidence="4 5">DSM 12251</strain>
    </source>
</reference>
<dbReference type="InterPro" id="IPR037118">
    <property type="entry name" value="Val-tRNA_synth_C_sf"/>
</dbReference>
<dbReference type="InterPro" id="IPR003593">
    <property type="entry name" value="AAA+_ATPase"/>
</dbReference>
<feature type="domain" description="ABC transporter" evidence="3">
    <location>
        <begin position="315"/>
        <end position="538"/>
    </location>
</feature>
<dbReference type="Pfam" id="PF12848">
    <property type="entry name" value="ABC_tran_Xtn"/>
    <property type="match status" value="1"/>
</dbReference>
<dbReference type="GO" id="GO:0003677">
    <property type="term" value="F:DNA binding"/>
    <property type="evidence" value="ECO:0007669"/>
    <property type="project" value="InterPro"/>
</dbReference>
<dbReference type="PANTHER" id="PTHR42855:SF1">
    <property type="entry name" value="ABC TRANSPORTER DOMAIN-CONTAINING PROTEIN"/>
    <property type="match status" value="1"/>
</dbReference>
<sequence>MPPPTAALLSANELALSYGNQRLLEEVTLAVAAGEKVGLVGRNGCGKTSLLKILAGVERPDSGELSLRRGLRMGYLPQEFELDMNGTVLENIQAGAADLVSWITRYEAGDGSDAELAEMLHQIEAADGWNLDARIRATATALSAPPMEAIVAPLSGGEKRRVALCRALVAQPDLLLLDEPTNHLDADSIRWLEDCLRGFPGATIFVTHDRYFLDVIATRVIELSDGRCYSHPGNYTAFLESKAARQQIAEQAERRRQRFLRTELEWVRAGVKARGTKQRSRLDAFYAIEGQEAPPEEREMDLLLPPPAEMGDIAVNLENVGGKVDQDNGDVRWLFKNLDVVFRPGQCTGIVGRNGAGKTTLLRICMGQREPDIGKATVGKKVVFNYIDQTRMQLMGDGTVLAEVADQDDVVFFGQQRMSARAYLRRFLFSDDRTNERVDRLSGGERARLMLAKVLKRGGNVIVLDEPTNDLDLQSLRILEEALSNFGGSSIVVSHDRYFLDRVCDQIIAFEENGVHVQVGNYSYYLEKRKEREARGKLWSAPVKAEKPAAAKSQVKPRKLSFKEVRELEEIEGVILEAEGKVETLDTTLNDPSFYVTRSTEAEGLMAELDKAKAHVAQLYARWEELEAVKAASEAV</sequence>
<organism evidence="4 5">
    <name type="scientific">Prosthecobacter dejongeii</name>
    <dbReference type="NCBI Taxonomy" id="48465"/>
    <lineage>
        <taxon>Bacteria</taxon>
        <taxon>Pseudomonadati</taxon>
        <taxon>Verrucomicrobiota</taxon>
        <taxon>Verrucomicrobiia</taxon>
        <taxon>Verrucomicrobiales</taxon>
        <taxon>Verrucomicrobiaceae</taxon>
        <taxon>Prosthecobacter</taxon>
    </lineage>
</organism>
<accession>A0A7W7YJD1</accession>
<evidence type="ECO:0000259" key="3">
    <source>
        <dbReference type="PROSITE" id="PS50893"/>
    </source>
</evidence>
<evidence type="ECO:0000256" key="2">
    <source>
        <dbReference type="ARBA" id="ARBA00022840"/>
    </source>
</evidence>
<comment type="caution">
    <text evidence="4">The sequence shown here is derived from an EMBL/GenBank/DDBJ whole genome shotgun (WGS) entry which is preliminary data.</text>
</comment>
<dbReference type="InterPro" id="IPR003439">
    <property type="entry name" value="ABC_transporter-like_ATP-bd"/>
</dbReference>
<dbReference type="Proteomes" id="UP000534294">
    <property type="component" value="Unassembled WGS sequence"/>
</dbReference>
<dbReference type="InterPro" id="IPR017871">
    <property type="entry name" value="ABC_transporter-like_CS"/>
</dbReference>
<dbReference type="PANTHER" id="PTHR42855">
    <property type="entry name" value="ABC TRANSPORTER ATP-BINDING SUBUNIT"/>
    <property type="match status" value="1"/>
</dbReference>
<dbReference type="EMBL" id="JACHIF010000002">
    <property type="protein sequence ID" value="MBB5037306.1"/>
    <property type="molecule type" value="Genomic_DNA"/>
</dbReference>